<accession>A0ABN2H7S8</accession>
<dbReference type="PROSITE" id="PS50943">
    <property type="entry name" value="HTH_CROC1"/>
    <property type="match status" value="1"/>
</dbReference>
<evidence type="ECO:0000313" key="3">
    <source>
        <dbReference type="Proteomes" id="UP001499851"/>
    </source>
</evidence>
<dbReference type="InterPro" id="IPR001387">
    <property type="entry name" value="Cro/C1-type_HTH"/>
</dbReference>
<comment type="caution">
    <text evidence="2">The sequence shown here is derived from an EMBL/GenBank/DDBJ whole genome shotgun (WGS) entry which is preliminary data.</text>
</comment>
<dbReference type="SMART" id="SM00530">
    <property type="entry name" value="HTH_XRE"/>
    <property type="match status" value="1"/>
</dbReference>
<dbReference type="SUPFAM" id="SSF47413">
    <property type="entry name" value="lambda repressor-like DNA-binding domains"/>
    <property type="match status" value="1"/>
</dbReference>
<name>A0ABN2H7S8_9ACTN</name>
<protein>
    <submittedName>
        <fullName evidence="2">Helix-turn-helix transcriptional regulator</fullName>
    </submittedName>
</protein>
<dbReference type="InterPro" id="IPR010982">
    <property type="entry name" value="Lambda_DNA-bd_dom_sf"/>
</dbReference>
<reference evidence="2 3" key="1">
    <citation type="journal article" date="2019" name="Int. J. Syst. Evol. Microbiol.">
        <title>The Global Catalogue of Microorganisms (GCM) 10K type strain sequencing project: providing services to taxonomists for standard genome sequencing and annotation.</title>
        <authorList>
            <consortium name="The Broad Institute Genomics Platform"/>
            <consortium name="The Broad Institute Genome Sequencing Center for Infectious Disease"/>
            <person name="Wu L."/>
            <person name="Ma J."/>
        </authorList>
    </citation>
    <scope>NUCLEOTIDE SEQUENCE [LARGE SCALE GENOMIC DNA]</scope>
    <source>
        <strain evidence="2 3">JCM 16001</strain>
    </source>
</reference>
<evidence type="ECO:0000313" key="2">
    <source>
        <dbReference type="EMBL" id="GAA1683361.1"/>
    </source>
</evidence>
<dbReference type="Proteomes" id="UP001499851">
    <property type="component" value="Unassembled WGS sequence"/>
</dbReference>
<dbReference type="Gene3D" id="1.10.260.40">
    <property type="entry name" value="lambda repressor-like DNA-binding domains"/>
    <property type="match status" value="1"/>
</dbReference>
<dbReference type="CDD" id="cd00093">
    <property type="entry name" value="HTH_XRE"/>
    <property type="match status" value="1"/>
</dbReference>
<organism evidence="2 3">
    <name type="scientific">Glycomyces endophyticus</name>
    <dbReference type="NCBI Taxonomy" id="480996"/>
    <lineage>
        <taxon>Bacteria</taxon>
        <taxon>Bacillati</taxon>
        <taxon>Actinomycetota</taxon>
        <taxon>Actinomycetes</taxon>
        <taxon>Glycomycetales</taxon>
        <taxon>Glycomycetaceae</taxon>
        <taxon>Glycomyces</taxon>
    </lineage>
</organism>
<keyword evidence="3" id="KW-1185">Reference proteome</keyword>
<dbReference type="Pfam" id="PF13560">
    <property type="entry name" value="HTH_31"/>
    <property type="match status" value="1"/>
</dbReference>
<sequence>MPGKHLMRTEDRFDGCPLRSEETVMPQPSRPLEPERGLPEWFGAELRHHRQRAGLSQDELGRLVHFSGDLIGKIEKAERNCSIALAQDLDNALQIGGVLARAWRLVEAQADNRPGDADKYSGSLVEAGRTREFQGMLERNDRTASEKGLPMLRREILSVALNWGAAALLAPIAPAVSSLIDALGSGDLNESRRPVDLVNLSIRLVRVKNLMQASAFDHATALLPALLRDLEATGNRITETETGHLRMLTADAHQVTATVLLKQGDPGSAALAVNRSIDAALSSEDPLTIATAFRTASHTLLRTNRSALATDLAASHAANLDRHPATPDLLSTQGSLLLKAAVAAATGNQPSAAAGYLDAAKDTAEHLGSDGNYCWTGFGPTNVELHRLHVALELGDLDQATIEASRIGADSISLPDRKARYAVDAAAAYAGTGRFDDALESLWLAESTAPQEARTIKSVPETLDAIRRSGNDRIRSNAAALADRLEQPA</sequence>
<gene>
    <name evidence="2" type="ORF">GCM10009830_33230</name>
</gene>
<feature type="domain" description="HTH cro/C1-type" evidence="1">
    <location>
        <begin position="46"/>
        <end position="99"/>
    </location>
</feature>
<dbReference type="EMBL" id="BAAAQF010000012">
    <property type="protein sequence ID" value="GAA1683361.1"/>
    <property type="molecule type" value="Genomic_DNA"/>
</dbReference>
<evidence type="ECO:0000259" key="1">
    <source>
        <dbReference type="PROSITE" id="PS50943"/>
    </source>
</evidence>
<proteinExistence type="predicted"/>